<dbReference type="OrthoDB" id="9760358at2"/>
<keyword evidence="6 8" id="KW-1133">Transmembrane helix</keyword>
<feature type="transmembrane region" description="Helical" evidence="8">
    <location>
        <begin position="201"/>
        <end position="219"/>
    </location>
</feature>
<dbReference type="Proteomes" id="UP000192980">
    <property type="component" value="Unassembled WGS sequence"/>
</dbReference>
<evidence type="ECO:0000256" key="4">
    <source>
        <dbReference type="ARBA" id="ARBA00022801"/>
    </source>
</evidence>
<dbReference type="InterPro" id="IPR017871">
    <property type="entry name" value="ABC_transporter-like_CS"/>
</dbReference>
<dbReference type="PANTHER" id="PTHR43394:SF1">
    <property type="entry name" value="ATP-BINDING CASSETTE SUB-FAMILY B MEMBER 10, MITOCHONDRIAL"/>
    <property type="match status" value="1"/>
</dbReference>
<accession>A0A1X7JST5</accession>
<dbReference type="GO" id="GO:0015421">
    <property type="term" value="F:ABC-type oligopeptide transporter activity"/>
    <property type="evidence" value="ECO:0007669"/>
    <property type="project" value="TreeGrafter"/>
</dbReference>
<evidence type="ECO:0000256" key="3">
    <source>
        <dbReference type="ARBA" id="ARBA00022741"/>
    </source>
</evidence>
<dbReference type="Gene3D" id="1.20.1560.10">
    <property type="entry name" value="ABC transporter type 1, transmembrane domain"/>
    <property type="match status" value="1"/>
</dbReference>
<dbReference type="InterPro" id="IPR003593">
    <property type="entry name" value="AAA+_ATPase"/>
</dbReference>
<evidence type="ECO:0000256" key="7">
    <source>
        <dbReference type="ARBA" id="ARBA00023136"/>
    </source>
</evidence>
<dbReference type="InterPro" id="IPR036640">
    <property type="entry name" value="ABC1_TM_sf"/>
</dbReference>
<dbReference type="GO" id="GO:0008233">
    <property type="term" value="F:peptidase activity"/>
    <property type="evidence" value="ECO:0007669"/>
    <property type="project" value="InterPro"/>
</dbReference>
<organism evidence="12 13">
    <name type="scientific">Sphingobacterium psychroaquaticum</name>
    <dbReference type="NCBI Taxonomy" id="561061"/>
    <lineage>
        <taxon>Bacteria</taxon>
        <taxon>Pseudomonadati</taxon>
        <taxon>Bacteroidota</taxon>
        <taxon>Sphingobacteriia</taxon>
        <taxon>Sphingobacteriales</taxon>
        <taxon>Sphingobacteriaceae</taxon>
        <taxon>Sphingobacterium</taxon>
    </lineage>
</organism>
<dbReference type="GO" id="GO:0016887">
    <property type="term" value="F:ATP hydrolysis activity"/>
    <property type="evidence" value="ECO:0007669"/>
    <property type="project" value="InterPro"/>
</dbReference>
<feature type="domain" description="ABC transmembrane type-1" evidence="10">
    <location>
        <begin position="168"/>
        <end position="447"/>
    </location>
</feature>
<dbReference type="EMBL" id="FXAU01000003">
    <property type="protein sequence ID" value="SMG31214.1"/>
    <property type="molecule type" value="Genomic_DNA"/>
</dbReference>
<keyword evidence="4" id="KW-0378">Hydrolase</keyword>
<protein>
    <submittedName>
        <fullName evidence="12">ATP-binding cassette, subfamily B</fullName>
    </submittedName>
</protein>
<dbReference type="CDD" id="cd18570">
    <property type="entry name" value="ABC_6TM_PCAT1_LagD_like"/>
    <property type="match status" value="1"/>
</dbReference>
<dbReference type="GO" id="GO:0005886">
    <property type="term" value="C:plasma membrane"/>
    <property type="evidence" value="ECO:0007669"/>
    <property type="project" value="UniProtKB-SubCell"/>
</dbReference>
<dbReference type="PROSITE" id="PS50990">
    <property type="entry name" value="PEPTIDASE_C39"/>
    <property type="match status" value="1"/>
</dbReference>
<keyword evidence="5 12" id="KW-0067">ATP-binding</keyword>
<feature type="domain" description="Peptidase C39" evidence="11">
    <location>
        <begin position="11"/>
        <end position="135"/>
    </location>
</feature>
<evidence type="ECO:0000256" key="2">
    <source>
        <dbReference type="ARBA" id="ARBA00022692"/>
    </source>
</evidence>
<evidence type="ECO:0000259" key="10">
    <source>
        <dbReference type="PROSITE" id="PS50929"/>
    </source>
</evidence>
<dbReference type="Gene3D" id="3.90.70.10">
    <property type="entry name" value="Cysteine proteinases"/>
    <property type="match status" value="1"/>
</dbReference>
<dbReference type="SUPFAM" id="SSF52540">
    <property type="entry name" value="P-loop containing nucleoside triphosphate hydrolases"/>
    <property type="match status" value="1"/>
</dbReference>
<dbReference type="Pfam" id="PF00664">
    <property type="entry name" value="ABC_membrane"/>
    <property type="match status" value="1"/>
</dbReference>
<feature type="transmembrane region" description="Helical" evidence="8">
    <location>
        <begin position="304"/>
        <end position="322"/>
    </location>
</feature>
<dbReference type="PROSITE" id="PS50929">
    <property type="entry name" value="ABC_TM1F"/>
    <property type="match status" value="1"/>
</dbReference>
<feature type="domain" description="ABC transporter" evidence="9">
    <location>
        <begin position="480"/>
        <end position="715"/>
    </location>
</feature>
<proteinExistence type="predicted"/>
<dbReference type="InterPro" id="IPR005074">
    <property type="entry name" value="Peptidase_C39"/>
</dbReference>
<dbReference type="FunFam" id="3.40.50.300:FF:000218">
    <property type="entry name" value="Multidrug ABC transporter ATP-binding protein"/>
    <property type="match status" value="1"/>
</dbReference>
<evidence type="ECO:0000256" key="5">
    <source>
        <dbReference type="ARBA" id="ARBA00022840"/>
    </source>
</evidence>
<reference evidence="12 13" key="1">
    <citation type="submission" date="2017-04" db="EMBL/GenBank/DDBJ databases">
        <authorList>
            <person name="Afonso C.L."/>
            <person name="Miller P.J."/>
            <person name="Scott M.A."/>
            <person name="Spackman E."/>
            <person name="Goraichik I."/>
            <person name="Dimitrov K.M."/>
            <person name="Suarez D.L."/>
            <person name="Swayne D.E."/>
        </authorList>
    </citation>
    <scope>NUCLEOTIDE SEQUENCE [LARGE SCALE GENOMIC DNA]</scope>
    <source>
        <strain evidence="12 13">DSM 22418</strain>
    </source>
</reference>
<dbReference type="SUPFAM" id="SSF90123">
    <property type="entry name" value="ABC transporter transmembrane region"/>
    <property type="match status" value="1"/>
</dbReference>
<evidence type="ECO:0000256" key="1">
    <source>
        <dbReference type="ARBA" id="ARBA00004651"/>
    </source>
</evidence>
<dbReference type="SMART" id="SM00382">
    <property type="entry name" value="AAA"/>
    <property type="match status" value="1"/>
</dbReference>
<comment type="subcellular location">
    <subcellularLocation>
        <location evidence="1">Cell membrane</location>
        <topology evidence="1">Multi-pass membrane protein</topology>
    </subcellularLocation>
</comment>
<evidence type="ECO:0000256" key="6">
    <source>
        <dbReference type="ARBA" id="ARBA00022989"/>
    </source>
</evidence>
<dbReference type="GO" id="GO:0006508">
    <property type="term" value="P:proteolysis"/>
    <property type="evidence" value="ECO:0007669"/>
    <property type="project" value="InterPro"/>
</dbReference>
<dbReference type="Pfam" id="PF00005">
    <property type="entry name" value="ABC_tran"/>
    <property type="match status" value="1"/>
</dbReference>
<name>A0A1X7JST5_9SPHI</name>
<dbReference type="InterPro" id="IPR003439">
    <property type="entry name" value="ABC_transporter-like_ATP-bd"/>
</dbReference>
<feature type="transmembrane region" description="Helical" evidence="8">
    <location>
        <begin position="279"/>
        <end position="298"/>
    </location>
</feature>
<keyword evidence="7 8" id="KW-0472">Membrane</keyword>
<dbReference type="InterPro" id="IPR039421">
    <property type="entry name" value="Type_1_exporter"/>
</dbReference>
<dbReference type="Gene3D" id="3.40.50.300">
    <property type="entry name" value="P-loop containing nucleotide triphosphate hydrolases"/>
    <property type="match status" value="1"/>
</dbReference>
<evidence type="ECO:0000256" key="8">
    <source>
        <dbReference type="SAM" id="Phobius"/>
    </source>
</evidence>
<sequence>MGKRNYAKVKQHDVRDCGAACLSSVAAFYGLQMPIAKIRQLCHTDTRGTNVLGMIQGLTAMGFVAKGVKGGITALKSIPLPAIAHVEFKENVPHYIVLYNVDKRQVTYMDPATGKIEKLSIENFDKAWSGALILMEPNVYFEQRNEKTQVYQRFWNLIKPHRSVAFQALIGAIFYTLLGLSTSIYMEKVTDYVLVDGNLRLLNLLSVIMIVILLFQLFIGGMKSVMVLQTGQQIDRYLILGYYKHLLSLPQRFFDTMKVGEIISRVNDAVKIRAFINDAAIQIVVNIFIVFFSFALMFSYYWKLALIIALVIPLYFLVYWVTNKLNKKVERRMMEEGAELESHLVESLHAVRTIKQFGIEQFANDKTDSKFSLLLKTIYRSVMNSLFSTSSSDFLSRIFTIVLIWVGARYVIDRIITPGELLSFYALIGYFTGPVTQLIGMNKTVQNAMIASDRLFEIMDLEREESTNKLDLTPEGMGDIVFNQVSFSYGSRIEIFKAFSCTFEKGKTTAIVGESGSGKTTISALIQNLYPLNSGKITIGDYDINYLSNYSLRKLVSVVPQQIDLFSGNIIDNIALGEDFPNLQRIIDITKKLGILPFIEKLPSGFQTYLGENGALLSGGQKQRIAIARALYRNPEVLILDEATSSLDSASEEVIQQTLQSFRDAGKTMIVIAHRLSTVAHADCIMVLDAGKIAEQGTHSELMKYDSLYKKMWEKQLVNLGG</sequence>
<dbReference type="PANTHER" id="PTHR43394">
    <property type="entry name" value="ATP-DEPENDENT PERMEASE MDL1, MITOCHONDRIAL"/>
    <property type="match status" value="1"/>
</dbReference>
<dbReference type="AlphaFoldDB" id="A0A1X7JST5"/>
<keyword evidence="13" id="KW-1185">Reference proteome</keyword>
<dbReference type="GO" id="GO:0005524">
    <property type="term" value="F:ATP binding"/>
    <property type="evidence" value="ECO:0007669"/>
    <property type="project" value="UniProtKB-KW"/>
</dbReference>
<feature type="transmembrane region" description="Helical" evidence="8">
    <location>
        <begin position="164"/>
        <end position="186"/>
    </location>
</feature>
<dbReference type="InterPro" id="IPR011527">
    <property type="entry name" value="ABC1_TM_dom"/>
</dbReference>
<dbReference type="PROSITE" id="PS00211">
    <property type="entry name" value="ABC_TRANSPORTER_1"/>
    <property type="match status" value="1"/>
</dbReference>
<dbReference type="Pfam" id="PF03412">
    <property type="entry name" value="Peptidase_C39"/>
    <property type="match status" value="1"/>
</dbReference>
<evidence type="ECO:0000259" key="11">
    <source>
        <dbReference type="PROSITE" id="PS50990"/>
    </source>
</evidence>
<evidence type="ECO:0000313" key="13">
    <source>
        <dbReference type="Proteomes" id="UP000192980"/>
    </source>
</evidence>
<dbReference type="PROSITE" id="PS50893">
    <property type="entry name" value="ABC_TRANSPORTER_2"/>
    <property type="match status" value="1"/>
</dbReference>
<gene>
    <name evidence="12" type="ORF">SAMN05660862_2141</name>
</gene>
<evidence type="ECO:0000313" key="12">
    <source>
        <dbReference type="EMBL" id="SMG31214.1"/>
    </source>
</evidence>
<feature type="transmembrane region" description="Helical" evidence="8">
    <location>
        <begin position="424"/>
        <end position="441"/>
    </location>
</feature>
<dbReference type="STRING" id="561061.SAMN05660862_2141"/>
<evidence type="ECO:0000259" key="9">
    <source>
        <dbReference type="PROSITE" id="PS50893"/>
    </source>
</evidence>
<dbReference type="RefSeq" id="WP_085472869.1">
    <property type="nucleotide sequence ID" value="NZ_FXAU01000003.1"/>
</dbReference>
<keyword evidence="2 8" id="KW-0812">Transmembrane</keyword>
<keyword evidence="3" id="KW-0547">Nucleotide-binding</keyword>
<dbReference type="CDD" id="cd02418">
    <property type="entry name" value="Peptidase_C39B"/>
    <property type="match status" value="1"/>
</dbReference>
<dbReference type="InterPro" id="IPR027417">
    <property type="entry name" value="P-loop_NTPase"/>
</dbReference>